<proteinExistence type="predicted"/>
<gene>
    <name evidence="4" type="primary">LOC114325419</name>
</gene>
<evidence type="ECO:0000313" key="3">
    <source>
        <dbReference type="Proteomes" id="UP001652700"/>
    </source>
</evidence>
<feature type="signal peptide" evidence="1">
    <location>
        <begin position="1"/>
        <end position="18"/>
    </location>
</feature>
<feature type="chain" id="PRO_5027669980" evidence="1">
    <location>
        <begin position="19"/>
        <end position="165"/>
    </location>
</feature>
<dbReference type="AlphaFoldDB" id="A0A6P7F784"/>
<name>A0A6P7F784_DIAVI</name>
<evidence type="ECO:0000256" key="1">
    <source>
        <dbReference type="SAM" id="SignalP"/>
    </source>
</evidence>
<dbReference type="OrthoDB" id="6802870at2759"/>
<dbReference type="Proteomes" id="UP001652700">
    <property type="component" value="Unplaced"/>
</dbReference>
<dbReference type="RefSeq" id="XP_028129290.1">
    <property type="nucleotide sequence ID" value="XM_028273489.1"/>
</dbReference>
<evidence type="ECO:0000313" key="4">
    <source>
        <dbReference type="RefSeq" id="XP_028129290.1"/>
    </source>
</evidence>
<keyword evidence="1" id="KW-0732">Signal</keyword>
<dbReference type="EnsemblMetazoa" id="XM_028273489.2">
    <property type="protein sequence ID" value="XP_028129290.1"/>
    <property type="gene ID" value="LOC114325419"/>
</dbReference>
<dbReference type="InParanoid" id="A0A6P7F784"/>
<sequence>MKCFVLFACCVAYISASALNFQPFQSVYVDPCACRKCLEEIWNRTLQLNQNLNSVNRTLNNLTVILEKNVTTEVTYQLDELCKVEENLDNLVATEKNITVVLQAQICNLTDVVGDLEKCCRDMECLEQKVDEQTCILANVKNVALTALNDCVNSSCSTASVGVPA</sequence>
<dbReference type="KEGG" id="dvv:114325419"/>
<dbReference type="GeneID" id="114325419"/>
<organism evidence="4">
    <name type="scientific">Diabrotica virgifera virgifera</name>
    <name type="common">western corn rootworm</name>
    <dbReference type="NCBI Taxonomy" id="50390"/>
    <lineage>
        <taxon>Eukaryota</taxon>
        <taxon>Metazoa</taxon>
        <taxon>Ecdysozoa</taxon>
        <taxon>Arthropoda</taxon>
        <taxon>Hexapoda</taxon>
        <taxon>Insecta</taxon>
        <taxon>Pterygota</taxon>
        <taxon>Neoptera</taxon>
        <taxon>Endopterygota</taxon>
        <taxon>Coleoptera</taxon>
        <taxon>Polyphaga</taxon>
        <taxon>Cucujiformia</taxon>
        <taxon>Chrysomeloidea</taxon>
        <taxon>Chrysomelidae</taxon>
        <taxon>Galerucinae</taxon>
        <taxon>Diabroticina</taxon>
        <taxon>Diabroticites</taxon>
        <taxon>Diabrotica</taxon>
    </lineage>
</organism>
<accession>A0A6P7F784</accession>
<protein>
    <submittedName>
        <fullName evidence="4">Uncharacterized protein LOC114325419</fullName>
    </submittedName>
</protein>
<reference evidence="2" key="2">
    <citation type="submission" date="2025-05" db="UniProtKB">
        <authorList>
            <consortium name="EnsemblMetazoa"/>
        </authorList>
    </citation>
    <scope>IDENTIFICATION</scope>
</reference>
<reference evidence="4" key="1">
    <citation type="submission" date="2025-04" db="UniProtKB">
        <authorList>
            <consortium name="RefSeq"/>
        </authorList>
    </citation>
    <scope>IDENTIFICATION</scope>
    <source>
        <tissue evidence="4">Whole insect</tissue>
    </source>
</reference>
<evidence type="ECO:0000313" key="2">
    <source>
        <dbReference type="EnsemblMetazoa" id="XP_028129290.1"/>
    </source>
</evidence>
<keyword evidence="3" id="KW-1185">Reference proteome</keyword>